<sequence>MAIHRLGLSLIILSFLLTPTPPCASALSFYQWRTLLSLSKSLLSRVANARYARGDLSGAARVRDLASHLHLLTGNGGFFSLGWDYVWNYYSTSLELPLEDMTRLAKKVSEVSRAGSKERIALWISENYSDLRQLSESVVQGLLRTFSRSGALRDTVLTMKKEIEEGDLLKDILEVGSKDFVGLLQIGKDLFCSRSPSGSTPESEL</sequence>
<dbReference type="PANTHER" id="PTHR36806">
    <property type="entry name" value="ADENINE PHOSPHORIBOSYLTRANSFERASE"/>
    <property type="match status" value="1"/>
</dbReference>
<evidence type="ECO:0000256" key="1">
    <source>
        <dbReference type="SAM" id="SignalP"/>
    </source>
</evidence>
<evidence type="ECO:0000313" key="3">
    <source>
        <dbReference type="Proteomes" id="UP001151287"/>
    </source>
</evidence>
<comment type="caution">
    <text evidence="2">The sequence shown here is derived from an EMBL/GenBank/DDBJ whole genome shotgun (WGS) entry which is preliminary data.</text>
</comment>
<name>A0A9Q0HL65_9POAL</name>
<accession>A0A9Q0HL65</accession>
<organism evidence="2 3">
    <name type="scientific">Rhynchospora breviuscula</name>
    <dbReference type="NCBI Taxonomy" id="2022672"/>
    <lineage>
        <taxon>Eukaryota</taxon>
        <taxon>Viridiplantae</taxon>
        <taxon>Streptophyta</taxon>
        <taxon>Embryophyta</taxon>
        <taxon>Tracheophyta</taxon>
        <taxon>Spermatophyta</taxon>
        <taxon>Magnoliopsida</taxon>
        <taxon>Liliopsida</taxon>
        <taxon>Poales</taxon>
        <taxon>Cyperaceae</taxon>
        <taxon>Cyperoideae</taxon>
        <taxon>Rhynchosporeae</taxon>
        <taxon>Rhynchospora</taxon>
    </lineage>
</organism>
<dbReference type="OrthoDB" id="641593at2759"/>
<protein>
    <submittedName>
        <fullName evidence="2">Uncharacterized protein</fullName>
    </submittedName>
</protein>
<evidence type="ECO:0000313" key="2">
    <source>
        <dbReference type="EMBL" id="KAJ1689535.1"/>
    </source>
</evidence>
<feature type="signal peptide" evidence="1">
    <location>
        <begin position="1"/>
        <end position="26"/>
    </location>
</feature>
<dbReference type="EMBL" id="JAMQYH010000004">
    <property type="protein sequence ID" value="KAJ1689535.1"/>
    <property type="molecule type" value="Genomic_DNA"/>
</dbReference>
<dbReference type="Proteomes" id="UP001151287">
    <property type="component" value="Unassembled WGS sequence"/>
</dbReference>
<reference evidence="2" key="1">
    <citation type="journal article" date="2022" name="Cell">
        <title>Repeat-based holocentromeres influence genome architecture and karyotype evolution.</title>
        <authorList>
            <person name="Hofstatter P.G."/>
            <person name="Thangavel G."/>
            <person name="Lux T."/>
            <person name="Neumann P."/>
            <person name="Vondrak T."/>
            <person name="Novak P."/>
            <person name="Zhang M."/>
            <person name="Costa L."/>
            <person name="Castellani M."/>
            <person name="Scott A."/>
            <person name="Toegelov H."/>
            <person name="Fuchs J."/>
            <person name="Mata-Sucre Y."/>
            <person name="Dias Y."/>
            <person name="Vanzela A.L.L."/>
            <person name="Huettel B."/>
            <person name="Almeida C.C.S."/>
            <person name="Simkova H."/>
            <person name="Souza G."/>
            <person name="Pedrosa-Harand A."/>
            <person name="Macas J."/>
            <person name="Mayer K.F.X."/>
            <person name="Houben A."/>
            <person name="Marques A."/>
        </authorList>
    </citation>
    <scope>NUCLEOTIDE SEQUENCE</scope>
    <source>
        <strain evidence="2">RhyBre1mFocal</strain>
    </source>
</reference>
<keyword evidence="1" id="KW-0732">Signal</keyword>
<feature type="chain" id="PRO_5040173329" evidence="1">
    <location>
        <begin position="27"/>
        <end position="205"/>
    </location>
</feature>
<gene>
    <name evidence="2" type="ORF">LUZ63_013690</name>
</gene>
<dbReference type="AlphaFoldDB" id="A0A9Q0HL65"/>
<keyword evidence="3" id="KW-1185">Reference proteome</keyword>
<proteinExistence type="predicted"/>